<dbReference type="AlphaFoldDB" id="A0A212J3H7"/>
<accession>A0A212J3H7</accession>
<name>A0A212J3H7_9PROT</name>
<dbReference type="NCBIfam" id="NF010247">
    <property type="entry name" value="PRK13694.1"/>
    <property type="match status" value="1"/>
</dbReference>
<evidence type="ECO:0000256" key="2">
    <source>
        <dbReference type="SAM" id="MobiDB-lite"/>
    </source>
</evidence>
<sequence length="113" mass="12895">MACSKTPPKPLPREDKMTDKTSGIVAEQLQSFVMRIERLEEDKANIAADIREVFSEARAQGFDTKIMRELIRIRKMEESDYREHEEILDLYKRALGMLADTPLGQAALKRVGG</sequence>
<proteinExistence type="predicted"/>
<dbReference type="GO" id="GO:0003677">
    <property type="term" value="F:DNA binding"/>
    <property type="evidence" value="ECO:0007669"/>
    <property type="project" value="InterPro"/>
</dbReference>
<gene>
    <name evidence="4" type="ORF">KL86APRO_10457</name>
</gene>
<evidence type="ECO:0000313" key="4">
    <source>
        <dbReference type="EMBL" id="SBV94013.1"/>
    </source>
</evidence>
<keyword evidence="1" id="KW-0175">Coiled coil</keyword>
<reference evidence="4" key="1">
    <citation type="submission" date="2016-04" db="EMBL/GenBank/DDBJ databases">
        <authorList>
            <person name="Evans L.H."/>
            <person name="Alamgir A."/>
            <person name="Owens N."/>
            <person name="Weber N.D."/>
            <person name="Virtaneva K."/>
            <person name="Barbian K."/>
            <person name="Babar A."/>
            <person name="Rosenke K."/>
        </authorList>
    </citation>
    <scope>NUCLEOTIDE SEQUENCE</scope>
    <source>
        <strain evidence="4">86</strain>
    </source>
</reference>
<evidence type="ECO:0000259" key="3">
    <source>
        <dbReference type="Pfam" id="PF10073"/>
    </source>
</evidence>
<feature type="domain" description="GapR-like DNA-binding" evidence="3">
    <location>
        <begin position="26"/>
        <end position="96"/>
    </location>
</feature>
<dbReference type="Pfam" id="PF10073">
    <property type="entry name" value="GapR_DNA-bd"/>
    <property type="match status" value="1"/>
</dbReference>
<feature type="coiled-coil region" evidence="1">
    <location>
        <begin position="29"/>
        <end position="56"/>
    </location>
</feature>
<dbReference type="InterPro" id="IPR046367">
    <property type="entry name" value="GapR-like_DNA-bd"/>
</dbReference>
<protein>
    <recommendedName>
        <fullName evidence="3">GapR-like DNA-binding domain-containing protein</fullName>
    </recommendedName>
</protein>
<feature type="region of interest" description="Disordered" evidence="2">
    <location>
        <begin position="1"/>
        <end position="20"/>
    </location>
</feature>
<evidence type="ECO:0000256" key="1">
    <source>
        <dbReference type="SAM" id="Coils"/>
    </source>
</evidence>
<dbReference type="EMBL" id="FLUO01000001">
    <property type="protein sequence ID" value="SBV94013.1"/>
    <property type="molecule type" value="Genomic_DNA"/>
</dbReference>
<organism evidence="4">
    <name type="scientific">uncultured Alphaproteobacteria bacterium</name>
    <dbReference type="NCBI Taxonomy" id="91750"/>
    <lineage>
        <taxon>Bacteria</taxon>
        <taxon>Pseudomonadati</taxon>
        <taxon>Pseudomonadota</taxon>
        <taxon>Alphaproteobacteria</taxon>
        <taxon>environmental samples</taxon>
    </lineage>
</organism>